<gene>
    <name evidence="2" type="ORF">MHI_LOCUS759687</name>
</gene>
<dbReference type="Proteomes" id="UP000752696">
    <property type="component" value="Unassembled WGS sequence"/>
</dbReference>
<feature type="compositionally biased region" description="Basic and acidic residues" evidence="1">
    <location>
        <begin position="147"/>
        <end position="160"/>
    </location>
</feature>
<evidence type="ECO:0000313" key="2">
    <source>
        <dbReference type="EMBL" id="CAD1477853.1"/>
    </source>
</evidence>
<feature type="region of interest" description="Disordered" evidence="1">
    <location>
        <begin position="87"/>
        <end position="112"/>
    </location>
</feature>
<keyword evidence="3" id="KW-1185">Reference proteome</keyword>
<sequence length="516" mass="57495">DFEGTDVSKKEDTLQGWAEKSVWSMVCAMELGLISNASQNNVLPGTTFDERSHANVAPATVPKSLSLINNSLASAASKSSRIIRSKCRRKKRGLKRSSSRSKSESPFIRHKKMKENFCKARRSYDSATIDSDLNTVDKFWRYESSKNAEQFHSDESRNDDPSVSAGYRDSLAAKRDDNDNLPNQSGHAANILPTRVNIPQTGTSSRLVKSACTVTNDFTSRDHNRSVGTDFETSNTVDIQQKQMVDDCDEDERLCYSGEDHNVSSTINHDQDNVSMEDQMQSVESSNELSETGDLVLQESSSFGVATLLNFDEARPSNFNEAPSSNLSELRSSNLDETASSNFAEAKSPSFGEAALSSFDEGRSSNFDEQSSNFDETRPASSNGGQLSKLDVDELSVNKKISSNEESEPSNEDELNYSIVKKSKVSYDENTTITKPTMKKAVKNEVSRKKGSTWSNGGYELRRITRGSMKVSKNLFVGKLVWGHCSGWWPGENFKILSLFSFFFFFYFNSVRLKED</sequence>
<dbReference type="AlphaFoldDB" id="A0A6V7HCC4"/>
<evidence type="ECO:0000313" key="3">
    <source>
        <dbReference type="Proteomes" id="UP000752696"/>
    </source>
</evidence>
<feature type="compositionally biased region" description="Basic residues" evidence="1">
    <location>
        <begin position="87"/>
        <end position="99"/>
    </location>
</feature>
<dbReference type="OrthoDB" id="641149at2759"/>
<organism evidence="2 3">
    <name type="scientific">Heterotrigona itama</name>
    <dbReference type="NCBI Taxonomy" id="395501"/>
    <lineage>
        <taxon>Eukaryota</taxon>
        <taxon>Metazoa</taxon>
        <taxon>Ecdysozoa</taxon>
        <taxon>Arthropoda</taxon>
        <taxon>Hexapoda</taxon>
        <taxon>Insecta</taxon>
        <taxon>Pterygota</taxon>
        <taxon>Neoptera</taxon>
        <taxon>Endopterygota</taxon>
        <taxon>Hymenoptera</taxon>
        <taxon>Apocrita</taxon>
        <taxon>Aculeata</taxon>
        <taxon>Apoidea</taxon>
        <taxon>Anthophila</taxon>
        <taxon>Apidae</taxon>
        <taxon>Heterotrigona</taxon>
    </lineage>
</organism>
<protein>
    <submittedName>
        <fullName evidence="2">Uncharacterized protein</fullName>
    </submittedName>
</protein>
<name>A0A6V7HCC4_9HYME</name>
<feature type="region of interest" description="Disordered" evidence="1">
    <location>
        <begin position="355"/>
        <end position="389"/>
    </location>
</feature>
<feature type="compositionally biased region" description="Polar residues" evidence="1">
    <location>
        <begin position="364"/>
        <end position="386"/>
    </location>
</feature>
<proteinExistence type="predicted"/>
<feature type="region of interest" description="Disordered" evidence="1">
    <location>
        <begin position="173"/>
        <end position="193"/>
    </location>
</feature>
<accession>A0A6V7HCC4</accession>
<reference evidence="2" key="1">
    <citation type="submission" date="2020-07" db="EMBL/GenBank/DDBJ databases">
        <authorList>
            <person name="Nazaruddin N."/>
        </authorList>
    </citation>
    <scope>NUCLEOTIDE SEQUENCE</scope>
</reference>
<feature type="region of interest" description="Disordered" evidence="1">
    <location>
        <begin position="147"/>
        <end position="166"/>
    </location>
</feature>
<feature type="non-terminal residue" evidence="2">
    <location>
        <position position="516"/>
    </location>
</feature>
<evidence type="ECO:0000256" key="1">
    <source>
        <dbReference type="SAM" id="MobiDB-lite"/>
    </source>
</evidence>
<comment type="caution">
    <text evidence="2">The sequence shown here is derived from an EMBL/GenBank/DDBJ whole genome shotgun (WGS) entry which is preliminary data.</text>
</comment>
<dbReference type="EMBL" id="CAJDYZ010010335">
    <property type="protein sequence ID" value="CAD1477853.1"/>
    <property type="molecule type" value="Genomic_DNA"/>
</dbReference>